<dbReference type="InterPro" id="IPR000608">
    <property type="entry name" value="UBC"/>
</dbReference>
<dbReference type="GO" id="GO:0033539">
    <property type="term" value="P:fatty acid beta-oxidation using acyl-CoA dehydrogenase"/>
    <property type="evidence" value="ECO:0007669"/>
    <property type="project" value="TreeGrafter"/>
</dbReference>
<dbReference type="VEuPathDB" id="FungiDB:BTJ68_00922"/>
<proteinExistence type="inferred from homology"/>
<dbReference type="Pfam" id="PF02770">
    <property type="entry name" value="Acyl-CoA_dh_M"/>
    <property type="match status" value="1"/>
</dbReference>
<dbReference type="PROSITE" id="PS00183">
    <property type="entry name" value="UBC_1"/>
    <property type="match status" value="1"/>
</dbReference>
<dbReference type="InterPro" id="IPR046373">
    <property type="entry name" value="Acyl-CoA_Oxase/DH_mid-dom_sf"/>
</dbReference>
<evidence type="ECO:0000256" key="14">
    <source>
        <dbReference type="ARBA" id="ARBA00030012"/>
    </source>
</evidence>
<dbReference type="InterPro" id="IPR016135">
    <property type="entry name" value="UBQ-conjugating_enzyme/RWD"/>
</dbReference>
<evidence type="ECO:0000256" key="11">
    <source>
        <dbReference type="ARBA" id="ARBA00022946"/>
    </source>
</evidence>
<gene>
    <name evidence="21" type="ORF">BTJ68_00922</name>
</gene>
<keyword evidence="13" id="KW-0496">Mitochondrion</keyword>
<dbReference type="STRING" id="1157616.A0A1Z5TT94"/>
<evidence type="ECO:0000313" key="22">
    <source>
        <dbReference type="Proteomes" id="UP000194280"/>
    </source>
</evidence>
<keyword evidence="12 19" id="KW-0560">Oxidoreductase</keyword>
<keyword evidence="9 19" id="KW-0274">FAD</keyword>
<keyword evidence="10" id="KW-0067">ATP-binding</keyword>
<accession>A0A1Z5TT94</accession>
<keyword evidence="11" id="KW-0809">Transit peptide</keyword>
<reference evidence="21 22" key="1">
    <citation type="submission" date="2017-01" db="EMBL/GenBank/DDBJ databases">
        <title>The recent genome duplication of the halophilic yeast Hortaea werneckii: insights from long-read sequencing.</title>
        <authorList>
            <person name="Sinha S."/>
            <person name="Flibotte S."/>
            <person name="Neira M."/>
            <person name="Lenassi M."/>
            <person name="Gostincar C."/>
            <person name="Stajich J.E."/>
            <person name="Nislow C.E."/>
        </authorList>
    </citation>
    <scope>NUCLEOTIDE SEQUENCE [LARGE SCALE GENOMIC DNA]</scope>
    <source>
        <strain evidence="21 22">EXF-2000</strain>
    </source>
</reference>
<keyword evidence="7" id="KW-0547">Nucleotide-binding</keyword>
<dbReference type="InterPro" id="IPR037069">
    <property type="entry name" value="AcylCoA_DH/ox_N_sf"/>
</dbReference>
<comment type="similarity">
    <text evidence="3 19">Belongs to the acyl-CoA dehydrogenase family.</text>
</comment>
<dbReference type="GO" id="GO:0005759">
    <property type="term" value="C:mitochondrial matrix"/>
    <property type="evidence" value="ECO:0007669"/>
    <property type="project" value="UniProtKB-SubCell"/>
</dbReference>
<feature type="active site" description="Glycyl thioester intermediate" evidence="18">
    <location>
        <position position="584"/>
    </location>
</feature>
<evidence type="ECO:0000256" key="17">
    <source>
        <dbReference type="ARBA" id="ARBA00077197"/>
    </source>
</evidence>
<evidence type="ECO:0000256" key="6">
    <source>
        <dbReference type="ARBA" id="ARBA00022679"/>
    </source>
</evidence>
<dbReference type="Proteomes" id="UP000194280">
    <property type="component" value="Unassembled WGS sequence"/>
</dbReference>
<comment type="cofactor">
    <cofactor evidence="1 19">
        <name>FAD</name>
        <dbReference type="ChEBI" id="CHEBI:57692"/>
    </cofactor>
</comment>
<dbReference type="FunFam" id="3.10.110.10:FF:000010">
    <property type="entry name" value="Ubiquitin-conjugating enzyme E2-16 kDa"/>
    <property type="match status" value="1"/>
</dbReference>
<evidence type="ECO:0000256" key="3">
    <source>
        <dbReference type="ARBA" id="ARBA00009347"/>
    </source>
</evidence>
<comment type="subcellular location">
    <subcellularLocation>
        <location evidence="2">Mitochondrion matrix</location>
    </subcellularLocation>
</comment>
<comment type="caution">
    <text evidence="21">The sequence shown here is derived from an EMBL/GenBank/DDBJ whole genome shotgun (WGS) entry which is preliminary data.</text>
</comment>
<dbReference type="PANTHER" id="PTHR42807:SF1">
    <property type="entry name" value="GLUTARYL-COA DEHYDROGENASE, MITOCHONDRIAL"/>
    <property type="match status" value="1"/>
</dbReference>
<keyword evidence="8" id="KW-0833">Ubl conjugation pathway</keyword>
<evidence type="ECO:0000256" key="8">
    <source>
        <dbReference type="ARBA" id="ARBA00022786"/>
    </source>
</evidence>
<dbReference type="Gene3D" id="1.20.140.10">
    <property type="entry name" value="Butyryl-CoA Dehydrogenase, subunit A, domain 3"/>
    <property type="match status" value="1"/>
</dbReference>
<dbReference type="InterPro" id="IPR052033">
    <property type="entry name" value="Glutaryl-CoA_DH_mitochondrial"/>
</dbReference>
<evidence type="ECO:0000256" key="13">
    <source>
        <dbReference type="ARBA" id="ARBA00023128"/>
    </source>
</evidence>
<dbReference type="GO" id="GO:0005524">
    <property type="term" value="F:ATP binding"/>
    <property type="evidence" value="ECO:0007669"/>
    <property type="project" value="UniProtKB-KW"/>
</dbReference>
<dbReference type="EMBL" id="MUNK01000005">
    <property type="protein sequence ID" value="OTA39209.1"/>
    <property type="molecule type" value="Genomic_DNA"/>
</dbReference>
<evidence type="ECO:0000256" key="19">
    <source>
        <dbReference type="RuleBase" id="RU362125"/>
    </source>
</evidence>
<dbReference type="Pfam" id="PF02771">
    <property type="entry name" value="Acyl-CoA_dh_N"/>
    <property type="match status" value="1"/>
</dbReference>
<evidence type="ECO:0000256" key="18">
    <source>
        <dbReference type="PROSITE-ProRule" id="PRU10133"/>
    </source>
</evidence>
<dbReference type="AlphaFoldDB" id="A0A1Z5TT94"/>
<dbReference type="InterPro" id="IPR009100">
    <property type="entry name" value="AcylCoA_DH/oxidase_NM_dom_sf"/>
</dbReference>
<dbReference type="GO" id="GO:0050660">
    <property type="term" value="F:flavin adenine dinucleotide binding"/>
    <property type="evidence" value="ECO:0007669"/>
    <property type="project" value="InterPro"/>
</dbReference>
<evidence type="ECO:0000256" key="16">
    <source>
        <dbReference type="ARBA" id="ARBA00074661"/>
    </source>
</evidence>
<evidence type="ECO:0000256" key="9">
    <source>
        <dbReference type="ARBA" id="ARBA00022827"/>
    </source>
</evidence>
<dbReference type="OrthoDB" id="435240at2759"/>
<keyword evidence="5 19" id="KW-0285">Flavoprotein</keyword>
<dbReference type="GO" id="GO:0046949">
    <property type="term" value="P:fatty-acyl-CoA biosynthetic process"/>
    <property type="evidence" value="ECO:0007669"/>
    <property type="project" value="TreeGrafter"/>
</dbReference>
<dbReference type="GO" id="GO:0004361">
    <property type="term" value="F:glutaryl-CoA dehydrogenase activity"/>
    <property type="evidence" value="ECO:0007669"/>
    <property type="project" value="TreeGrafter"/>
</dbReference>
<dbReference type="SMART" id="SM00212">
    <property type="entry name" value="UBCc"/>
    <property type="match status" value="1"/>
</dbReference>
<organism evidence="21 22">
    <name type="scientific">Hortaea werneckii EXF-2000</name>
    <dbReference type="NCBI Taxonomy" id="1157616"/>
    <lineage>
        <taxon>Eukaryota</taxon>
        <taxon>Fungi</taxon>
        <taxon>Dikarya</taxon>
        <taxon>Ascomycota</taxon>
        <taxon>Pezizomycotina</taxon>
        <taxon>Dothideomycetes</taxon>
        <taxon>Dothideomycetidae</taxon>
        <taxon>Mycosphaerellales</taxon>
        <taxon>Teratosphaeriaceae</taxon>
        <taxon>Hortaea</taxon>
    </lineage>
</organism>
<dbReference type="GO" id="GO:0000062">
    <property type="term" value="F:fatty-acyl-CoA binding"/>
    <property type="evidence" value="ECO:0007669"/>
    <property type="project" value="TreeGrafter"/>
</dbReference>
<dbReference type="Gene3D" id="1.10.540.10">
    <property type="entry name" value="Acyl-CoA dehydrogenase/oxidase, N-terminal domain"/>
    <property type="match status" value="1"/>
</dbReference>
<dbReference type="InterPro" id="IPR006091">
    <property type="entry name" value="Acyl-CoA_Oxase/DH_mid-dom"/>
</dbReference>
<dbReference type="InterPro" id="IPR036250">
    <property type="entry name" value="AcylCo_DH-like_C"/>
</dbReference>
<dbReference type="EC" id="2.3.2.23" evidence="4"/>
<dbReference type="SUPFAM" id="SSF54495">
    <property type="entry name" value="UBC-like"/>
    <property type="match status" value="1"/>
</dbReference>
<dbReference type="PANTHER" id="PTHR42807">
    <property type="entry name" value="GLUTARYL-COA DEHYDROGENASE, MITOCHONDRIAL"/>
    <property type="match status" value="1"/>
</dbReference>
<dbReference type="GO" id="GO:0061631">
    <property type="term" value="F:ubiquitin conjugating enzyme activity"/>
    <property type="evidence" value="ECO:0007669"/>
    <property type="project" value="UniProtKB-EC"/>
</dbReference>
<keyword evidence="6" id="KW-0808">Transferase</keyword>
<dbReference type="Gene3D" id="2.40.110.10">
    <property type="entry name" value="Butyryl-CoA Dehydrogenase, subunit A, domain 2"/>
    <property type="match status" value="1"/>
</dbReference>
<evidence type="ECO:0000256" key="2">
    <source>
        <dbReference type="ARBA" id="ARBA00004305"/>
    </source>
</evidence>
<evidence type="ECO:0000256" key="1">
    <source>
        <dbReference type="ARBA" id="ARBA00001974"/>
    </source>
</evidence>
<feature type="domain" description="UBC core" evidence="20">
    <location>
        <begin position="500"/>
        <end position="646"/>
    </location>
</feature>
<evidence type="ECO:0000256" key="7">
    <source>
        <dbReference type="ARBA" id="ARBA00022741"/>
    </source>
</evidence>
<protein>
    <recommendedName>
        <fullName evidence="16">Ubiquitin-conjugating enzyme E2-16 kDa</fullName>
        <ecNumber evidence="4">2.3.2.23</ecNumber>
    </recommendedName>
    <alternativeName>
        <fullName evidence="17">E2 ubiquitin-conjugating enzyme 1</fullName>
    </alternativeName>
    <alternativeName>
        <fullName evidence="15">Ubiquitin carrier protein</fullName>
    </alternativeName>
    <alternativeName>
        <fullName evidence="14">Ubiquitin-protein ligase</fullName>
    </alternativeName>
</protein>
<evidence type="ECO:0000256" key="10">
    <source>
        <dbReference type="ARBA" id="ARBA00022840"/>
    </source>
</evidence>
<evidence type="ECO:0000313" key="21">
    <source>
        <dbReference type="EMBL" id="OTA39209.1"/>
    </source>
</evidence>
<evidence type="ECO:0000259" key="20">
    <source>
        <dbReference type="PROSITE" id="PS50127"/>
    </source>
</evidence>
<evidence type="ECO:0000256" key="12">
    <source>
        <dbReference type="ARBA" id="ARBA00023002"/>
    </source>
</evidence>
<evidence type="ECO:0000256" key="5">
    <source>
        <dbReference type="ARBA" id="ARBA00022630"/>
    </source>
</evidence>
<dbReference type="CDD" id="cd23792">
    <property type="entry name" value="UBCc_UBE2D"/>
    <property type="match status" value="1"/>
</dbReference>
<name>A0A1Z5TT94_HORWE</name>
<dbReference type="SUPFAM" id="SSF56645">
    <property type="entry name" value="Acyl-CoA dehydrogenase NM domain-like"/>
    <property type="match status" value="1"/>
</dbReference>
<evidence type="ECO:0000256" key="15">
    <source>
        <dbReference type="ARBA" id="ARBA00031729"/>
    </source>
</evidence>
<dbReference type="InterPro" id="IPR009075">
    <property type="entry name" value="AcylCo_DH/oxidase_C"/>
</dbReference>
<keyword evidence="22" id="KW-1185">Reference proteome</keyword>
<dbReference type="FunFam" id="1.10.540.10:FF:000003">
    <property type="entry name" value="glutaryl-CoA dehydrogenase, mitochondrial"/>
    <property type="match status" value="1"/>
</dbReference>
<dbReference type="InterPro" id="IPR013786">
    <property type="entry name" value="AcylCoA_DH/ox_N"/>
</dbReference>
<dbReference type="FunFam" id="2.40.110.10:FF:000008">
    <property type="entry name" value="Glutaryl-CoA dehydrogenase, mitochondrial"/>
    <property type="match status" value="1"/>
</dbReference>
<dbReference type="GO" id="GO:0005743">
    <property type="term" value="C:mitochondrial inner membrane"/>
    <property type="evidence" value="ECO:0007669"/>
    <property type="project" value="TreeGrafter"/>
</dbReference>
<dbReference type="InterPro" id="IPR023313">
    <property type="entry name" value="UBQ-conjugating_AS"/>
</dbReference>
<dbReference type="SUPFAM" id="SSF47203">
    <property type="entry name" value="Acyl-CoA dehydrogenase C-terminal domain-like"/>
    <property type="match status" value="1"/>
</dbReference>
<dbReference type="Pfam" id="PF00179">
    <property type="entry name" value="UQ_con"/>
    <property type="match status" value="1"/>
</dbReference>
<sequence length="646" mass="71192">MFKSVTSRAARQLARPSQTACIGRRYAHAPSAFDWKDPLGASNLYTEEELAIAETAESYCQERMFPRVLEAFRKEDYDKKILEEMGELGLLGATIQGYECAGVSSVASGLITRAVERVDSGYRSAMSVQSSLVMGGIEEFGTEEQKEKLLPGMAKGKILGCFGLTEPNHGSDPGSMESVAKPHPSKEGYYSLSGSKTWITNSPIADVFLVWAKLQETGKIRGFLVERSQCPPGTLETPKLAHKNGLRASITGMIQMDEVPVAKEMMFPDVEGLKGPFSCLNSARYGIAWGTMGALEDCIARTREYALERRQFKNNPIAKYQLVQKKLADATTDAAYGILAAYQVGRLKDEGKAAPEMISMIKRQNCDRALINSRVLQEVFGGNAVSDEYHIGRHVANLFVTQTYEGQSDIHCFRTKIVGLRCVETQDRLEAKLALVAVPEPLTSFCSPALHSSTTNYLPIIPTFVTTTSASHNNSDCDFGYVTDASIAPFYTHTHIPCVRLPLGINKELTDLGRDPPSSCSAGPIGDDLFHWQATIMGPGDSPYSGGVFFLAIHFPTDYPFKPPKVNFTTRIYHPNINSNGSICLDILRDQWSPALTISKVLLSICSMLTDPNPDDPLVPEIAHVYKTDRSRYEATAREWTRKYAI</sequence>
<dbReference type="InParanoid" id="A0A1Z5TT94"/>
<evidence type="ECO:0000256" key="4">
    <source>
        <dbReference type="ARBA" id="ARBA00012486"/>
    </source>
</evidence>
<dbReference type="Gene3D" id="3.10.110.10">
    <property type="entry name" value="Ubiquitin Conjugating Enzyme"/>
    <property type="match status" value="1"/>
</dbReference>
<dbReference type="Pfam" id="PF00441">
    <property type="entry name" value="Acyl-CoA_dh_1"/>
    <property type="match status" value="1"/>
</dbReference>
<dbReference type="PROSITE" id="PS50127">
    <property type="entry name" value="UBC_2"/>
    <property type="match status" value="1"/>
</dbReference>